<dbReference type="SUPFAM" id="SSF74863">
    <property type="entry name" value="Thiol:disulfide interchange protein DsbD, N-terminal domain (DsbD-alpha)"/>
    <property type="match status" value="1"/>
</dbReference>
<feature type="disulfide bond" description="Redox-active" evidence="18">
    <location>
        <begin position="210"/>
        <end position="332"/>
    </location>
</feature>
<evidence type="ECO:0000256" key="12">
    <source>
        <dbReference type="ARBA" id="ARBA00023027"/>
    </source>
</evidence>
<dbReference type="NCBIfam" id="NF001419">
    <property type="entry name" value="PRK00293.1"/>
    <property type="match status" value="1"/>
</dbReference>
<keyword evidence="15 18" id="KW-0676">Redox-active center</keyword>
<dbReference type="InterPro" id="IPR003834">
    <property type="entry name" value="Cyt_c_assmbl_TM_dom"/>
</dbReference>
<sequence>MFNRLDRRAHHALRAAFLLFGCLILAQFGTLARAADDFLDPAVAFKFSAAEKPGEVDVTYKIADGYYMYRERFAFATRNGSATVGEPQLPSGHVKFDQTFNKNVETYRNELTIRIPVKQAEVAFDLAVTSQGCADAGICYPPMERVYHVSGAALQAAGSAAVPPPAAGNTPWYERATSADYAQSLLQGGGFLAIIGLYFVAGVVLSLLPCSYPMIPILSAIIIGEGAGVTRARGFALSLAYVIGMALVYTALGIAAALVGQSLGAWLQSAWVLGVFGALLTIFALTLIAGFDIALPQRWQDGVSHASAGRSGGKFAAVAAMGALSALVVGACMTAPLFAVLAFIAHTGNAVLGGAALFAMGLGLGVPLLIIGLGAGTLLPRAGAWMDGVKMLFGVVLLAAALWIVWPVLGATATMLLCALWLLIAAASLGLFSAATAEASVWRRLGRGIGAALAVWAAVLLVGLAAGSSDPLRPLAVLASRSGPSAAETASSGAQAASQGDLAFQPVRSSVELDKAVKAVARPAMLDFYADWCVSCKEMEKFTFSDPRVQAKLKQMNLLRADVTANNADDQALLKRFGLFGPPGIIFFDHGGKEVLRVVGYESADKFLRTLERTSAPGA</sequence>
<evidence type="ECO:0000256" key="4">
    <source>
        <dbReference type="ARBA" id="ARBA00022475"/>
    </source>
</evidence>
<keyword evidence="4 18" id="KW-1003">Cell membrane</keyword>
<dbReference type="Gene3D" id="2.60.40.1250">
    <property type="entry name" value="Thiol:disulfide interchange protein DsbD, N-terminal domain"/>
    <property type="match status" value="1"/>
</dbReference>
<feature type="transmembrane region" description="Helical" evidence="18">
    <location>
        <begin position="351"/>
        <end position="379"/>
    </location>
</feature>
<keyword evidence="7" id="KW-0732">Signal</keyword>
<feature type="disulfide bond" description="Redox-active" evidence="18">
    <location>
        <begin position="533"/>
        <end position="536"/>
    </location>
</feature>
<evidence type="ECO:0000256" key="15">
    <source>
        <dbReference type="ARBA" id="ARBA00023284"/>
    </source>
</evidence>
<dbReference type="InterPro" id="IPR028250">
    <property type="entry name" value="DsbDN"/>
</dbReference>
<evidence type="ECO:0000256" key="9">
    <source>
        <dbReference type="ARBA" id="ARBA00022982"/>
    </source>
</evidence>
<evidence type="ECO:0000313" key="23">
    <source>
        <dbReference type="Proteomes" id="UP000494205"/>
    </source>
</evidence>
<evidence type="ECO:0000256" key="17">
    <source>
        <dbReference type="ARBA" id="ARBA00047804"/>
    </source>
</evidence>
<dbReference type="GO" id="GO:0009055">
    <property type="term" value="F:electron transfer activity"/>
    <property type="evidence" value="ECO:0007669"/>
    <property type="project" value="UniProtKB-UniRule"/>
</dbReference>
<evidence type="ECO:0000256" key="3">
    <source>
        <dbReference type="ARBA" id="ARBA00022448"/>
    </source>
</evidence>
<keyword evidence="14 18" id="KW-1015">Disulfide bond</keyword>
<dbReference type="Gene3D" id="3.40.30.10">
    <property type="entry name" value="Glutaredoxin"/>
    <property type="match status" value="1"/>
</dbReference>
<keyword evidence="12 18" id="KW-0520">NAD</keyword>
<keyword evidence="5 18" id="KW-0997">Cell inner membrane</keyword>
<dbReference type="InterPro" id="IPR022910">
    <property type="entry name" value="Thiol_diS_interchange_DbsD"/>
</dbReference>
<evidence type="ECO:0000256" key="2">
    <source>
        <dbReference type="ARBA" id="ARBA00007241"/>
    </source>
</evidence>
<evidence type="ECO:0000313" key="22">
    <source>
        <dbReference type="Proteomes" id="UP000235659"/>
    </source>
</evidence>
<keyword evidence="11 18" id="KW-0560">Oxidoreductase</keyword>
<keyword evidence="10 18" id="KW-1133">Transmembrane helix</keyword>
<reference evidence="21 22" key="1">
    <citation type="submission" date="2018-01" db="EMBL/GenBank/DDBJ databases">
        <title>Whole genome analyses suggest that Burkholderia sensu lato contains two further novel genera in the rhizoxinica-symbiotica group Mycetohabitans gen. nov., and Trinickia gen. nov.: implications for the evolution of diazotrophy and nodulation in the Burkholderiaceae.</title>
        <authorList>
            <person name="Estrada-de los Santos P."/>
            <person name="Palmer M."/>
            <person name="Chavez-Ramirez B."/>
            <person name="Beukes C."/>
            <person name="Steenkamp E.T."/>
            <person name="Hirsch A.M."/>
            <person name="Manyaka P."/>
            <person name="Maluk M."/>
            <person name="Lafos M."/>
            <person name="Crook M."/>
            <person name="Gross E."/>
            <person name="Simon M.F."/>
            <person name="Bueno dos Reis Junior F."/>
            <person name="Poole P.S."/>
            <person name="Venter S.N."/>
            <person name="James E.K."/>
        </authorList>
    </citation>
    <scope>NUCLEOTIDE SEQUENCE [LARGE SCALE GENOMIC DNA]</scope>
    <source>
        <strain evidence="21 22">WSM 3937</strain>
    </source>
</reference>
<evidence type="ECO:0000256" key="8">
    <source>
        <dbReference type="ARBA" id="ARBA00022748"/>
    </source>
</evidence>
<evidence type="ECO:0000256" key="10">
    <source>
        <dbReference type="ARBA" id="ARBA00022989"/>
    </source>
</evidence>
<keyword evidence="6 18" id="KW-0812">Transmembrane</keyword>
<gene>
    <name evidence="18 20" type="primary">dsbD</name>
    <name evidence="21" type="ORF">C0Z16_14665</name>
    <name evidence="20" type="ORF">LMG27174_03041</name>
</gene>
<evidence type="ECO:0000313" key="20">
    <source>
        <dbReference type="EMBL" id="CAB3688530.1"/>
    </source>
</evidence>
<dbReference type="InterPro" id="IPR017937">
    <property type="entry name" value="Thioredoxin_CS"/>
</dbReference>
<evidence type="ECO:0000256" key="11">
    <source>
        <dbReference type="ARBA" id="ARBA00023002"/>
    </source>
</evidence>
<comment type="similarity">
    <text evidence="2 18">Belongs to the thioredoxin family. DsbD subfamily.</text>
</comment>
<feature type="transmembrane region" description="Helical" evidence="18">
    <location>
        <begin position="449"/>
        <end position="467"/>
    </location>
</feature>
<dbReference type="InterPro" id="IPR012336">
    <property type="entry name" value="Thioredoxin-like_fold"/>
</dbReference>
<feature type="transmembrane region" description="Helical" evidence="18">
    <location>
        <begin position="315"/>
        <end position="345"/>
    </location>
</feature>
<dbReference type="GO" id="GO:0045454">
    <property type="term" value="P:cell redox homeostasis"/>
    <property type="evidence" value="ECO:0007669"/>
    <property type="project" value="TreeGrafter"/>
</dbReference>
<evidence type="ECO:0000256" key="7">
    <source>
        <dbReference type="ARBA" id="ARBA00022729"/>
    </source>
</evidence>
<evidence type="ECO:0000256" key="5">
    <source>
        <dbReference type="ARBA" id="ARBA00022519"/>
    </source>
</evidence>
<comment type="function">
    <text evidence="18">Required to facilitate the formation of correct disulfide bonds in some periplasmic proteins and for the assembly of the periplasmic c-type cytochromes. Acts by transferring electrons from cytoplasmic thioredoxin to the periplasm. This transfer involves a cascade of disulfide bond formation and reduction steps.</text>
</comment>
<dbReference type="GO" id="GO:0005886">
    <property type="term" value="C:plasma membrane"/>
    <property type="evidence" value="ECO:0007669"/>
    <property type="project" value="UniProtKB-SubCell"/>
</dbReference>
<dbReference type="PROSITE" id="PS00194">
    <property type="entry name" value="THIOREDOXIN_1"/>
    <property type="match status" value="1"/>
</dbReference>
<comment type="subcellular location">
    <subcellularLocation>
        <location evidence="1 18">Cell inner membrane</location>
        <topology evidence="1 18">Multi-pass membrane protein</topology>
    </subcellularLocation>
</comment>
<comment type="catalytic activity">
    <reaction evidence="17 18">
        <text>[protein]-dithiol + NADP(+) = [protein]-disulfide + NADPH + H(+)</text>
        <dbReference type="Rhea" id="RHEA:18753"/>
        <dbReference type="Rhea" id="RHEA-COMP:10593"/>
        <dbReference type="Rhea" id="RHEA-COMP:10594"/>
        <dbReference type="ChEBI" id="CHEBI:15378"/>
        <dbReference type="ChEBI" id="CHEBI:29950"/>
        <dbReference type="ChEBI" id="CHEBI:50058"/>
        <dbReference type="ChEBI" id="CHEBI:57783"/>
        <dbReference type="ChEBI" id="CHEBI:58349"/>
        <dbReference type="EC" id="1.8.1.8"/>
    </reaction>
</comment>
<feature type="transmembrane region" description="Helical" evidence="18">
    <location>
        <begin position="391"/>
        <end position="408"/>
    </location>
</feature>
<feature type="domain" description="Thioredoxin" evidence="19">
    <location>
        <begin position="484"/>
        <end position="616"/>
    </location>
</feature>
<feature type="transmembrane region" description="Helical" evidence="18">
    <location>
        <begin position="235"/>
        <end position="259"/>
    </location>
</feature>
<evidence type="ECO:0000256" key="1">
    <source>
        <dbReference type="ARBA" id="ARBA00004429"/>
    </source>
</evidence>
<dbReference type="SUPFAM" id="SSF52833">
    <property type="entry name" value="Thioredoxin-like"/>
    <property type="match status" value="1"/>
</dbReference>
<dbReference type="Pfam" id="PF02683">
    <property type="entry name" value="DsbD_TM"/>
    <property type="match status" value="1"/>
</dbReference>
<dbReference type="AlphaFoldDB" id="A0A2N7WLB1"/>
<dbReference type="Proteomes" id="UP000235659">
    <property type="component" value="Unassembled WGS sequence"/>
</dbReference>
<evidence type="ECO:0000256" key="6">
    <source>
        <dbReference type="ARBA" id="ARBA00022692"/>
    </source>
</evidence>
<evidence type="ECO:0000256" key="13">
    <source>
        <dbReference type="ARBA" id="ARBA00023136"/>
    </source>
</evidence>
<evidence type="ECO:0000259" key="19">
    <source>
        <dbReference type="PROSITE" id="PS51352"/>
    </source>
</evidence>
<proteinExistence type="inferred from homology"/>
<protein>
    <recommendedName>
        <fullName evidence="18">Thiol:disulfide interchange protein DsbD</fullName>
        <ecNumber evidence="18">1.8.1.8</ecNumber>
    </recommendedName>
    <alternativeName>
        <fullName evidence="18">Protein-disulfide reductase</fullName>
        <shortName evidence="18">Disulfide reductase</shortName>
    </alternativeName>
</protein>
<dbReference type="InterPro" id="IPR013766">
    <property type="entry name" value="Thioredoxin_domain"/>
</dbReference>
<evidence type="ECO:0000256" key="16">
    <source>
        <dbReference type="ARBA" id="ARBA00047388"/>
    </source>
</evidence>
<reference evidence="20 23" key="2">
    <citation type="submission" date="2020-04" db="EMBL/GenBank/DDBJ databases">
        <authorList>
            <person name="De Canck E."/>
        </authorList>
    </citation>
    <scope>NUCLEOTIDE SEQUENCE [LARGE SCALE GENOMIC DNA]</scope>
    <source>
        <strain evidence="20 23">LMG 27174</strain>
    </source>
</reference>
<organism evidence="20 23">
    <name type="scientific">Paraburkholderia rhynchosiae</name>
    <dbReference type="NCBI Taxonomy" id="487049"/>
    <lineage>
        <taxon>Bacteria</taxon>
        <taxon>Pseudomonadati</taxon>
        <taxon>Pseudomonadota</taxon>
        <taxon>Betaproteobacteria</taxon>
        <taxon>Burkholderiales</taxon>
        <taxon>Burkholderiaceae</taxon>
        <taxon>Paraburkholderia</taxon>
    </lineage>
</organism>
<dbReference type="InterPro" id="IPR036929">
    <property type="entry name" value="DsbDN_sf"/>
</dbReference>
<keyword evidence="8 18" id="KW-0201">Cytochrome c-type biogenesis</keyword>
<evidence type="ECO:0000256" key="14">
    <source>
        <dbReference type="ARBA" id="ARBA00023157"/>
    </source>
</evidence>
<dbReference type="PROSITE" id="PS51352">
    <property type="entry name" value="THIOREDOXIN_2"/>
    <property type="match status" value="1"/>
</dbReference>
<dbReference type="RefSeq" id="WP_102632858.1">
    <property type="nucleotide sequence ID" value="NZ_CADIJZ010000010.1"/>
</dbReference>
<feature type="transmembrane region" description="Helical" evidence="18">
    <location>
        <begin position="271"/>
        <end position="295"/>
    </location>
</feature>
<dbReference type="Proteomes" id="UP000494205">
    <property type="component" value="Unassembled WGS sequence"/>
</dbReference>
<dbReference type="OrthoDB" id="9811036at2"/>
<dbReference type="Pfam" id="PF13098">
    <property type="entry name" value="Thioredoxin_2"/>
    <property type="match status" value="1"/>
</dbReference>
<dbReference type="HAMAP" id="MF_00399">
    <property type="entry name" value="DbsD"/>
    <property type="match status" value="1"/>
</dbReference>
<name>A0A2N7WLB1_9BURK</name>
<dbReference type="EMBL" id="PNXY01000009">
    <property type="protein sequence ID" value="PMS30203.1"/>
    <property type="molecule type" value="Genomic_DNA"/>
</dbReference>
<keyword evidence="22" id="KW-1185">Reference proteome</keyword>
<keyword evidence="13 18" id="KW-0472">Membrane</keyword>
<feature type="transmembrane region" description="Helical" evidence="18">
    <location>
        <begin position="190"/>
        <end position="223"/>
    </location>
</feature>
<dbReference type="InterPro" id="IPR035671">
    <property type="entry name" value="DsbD_gamma"/>
</dbReference>
<evidence type="ECO:0000313" key="21">
    <source>
        <dbReference type="EMBL" id="PMS30203.1"/>
    </source>
</evidence>
<feature type="disulfide bond" description="Redox-active" evidence="18">
    <location>
        <begin position="133"/>
        <end position="139"/>
    </location>
</feature>
<comment type="catalytic activity">
    <reaction evidence="16 18">
        <text>[protein]-dithiol + NAD(+) = [protein]-disulfide + NADH + H(+)</text>
        <dbReference type="Rhea" id="RHEA:18749"/>
        <dbReference type="Rhea" id="RHEA-COMP:10593"/>
        <dbReference type="Rhea" id="RHEA-COMP:10594"/>
        <dbReference type="ChEBI" id="CHEBI:15378"/>
        <dbReference type="ChEBI" id="CHEBI:29950"/>
        <dbReference type="ChEBI" id="CHEBI:50058"/>
        <dbReference type="ChEBI" id="CHEBI:57540"/>
        <dbReference type="ChEBI" id="CHEBI:57945"/>
        <dbReference type="EC" id="1.8.1.8"/>
    </reaction>
</comment>
<dbReference type="InterPro" id="IPR036249">
    <property type="entry name" value="Thioredoxin-like_sf"/>
</dbReference>
<dbReference type="Pfam" id="PF11412">
    <property type="entry name" value="DsbD_N"/>
    <property type="match status" value="1"/>
</dbReference>
<keyword evidence="3 18" id="KW-0813">Transport</keyword>
<dbReference type="CDD" id="cd02953">
    <property type="entry name" value="DsbDgamma"/>
    <property type="match status" value="1"/>
</dbReference>
<dbReference type="EC" id="1.8.1.8" evidence="18"/>
<accession>A0A2N7WLB1</accession>
<dbReference type="PANTHER" id="PTHR32234:SF0">
    <property type="entry name" value="THIOL:DISULFIDE INTERCHANGE PROTEIN DSBD"/>
    <property type="match status" value="1"/>
</dbReference>
<dbReference type="GO" id="GO:0047134">
    <property type="term" value="F:protein-disulfide reductase [NAD(P)H] activity"/>
    <property type="evidence" value="ECO:0007669"/>
    <property type="project" value="UniProtKB-UniRule"/>
</dbReference>
<feature type="transmembrane region" description="Helical" evidence="18">
    <location>
        <begin position="414"/>
        <end position="437"/>
    </location>
</feature>
<dbReference type="EMBL" id="CADIJZ010000010">
    <property type="protein sequence ID" value="CAB3688530.1"/>
    <property type="molecule type" value="Genomic_DNA"/>
</dbReference>
<dbReference type="PANTHER" id="PTHR32234">
    <property type="entry name" value="THIOL:DISULFIDE INTERCHANGE PROTEIN DSBD"/>
    <property type="match status" value="1"/>
</dbReference>
<dbReference type="GO" id="GO:0017004">
    <property type="term" value="P:cytochrome complex assembly"/>
    <property type="evidence" value="ECO:0007669"/>
    <property type="project" value="UniProtKB-UniRule"/>
</dbReference>
<evidence type="ECO:0000256" key="18">
    <source>
        <dbReference type="HAMAP-Rule" id="MF_00399"/>
    </source>
</evidence>
<keyword evidence="9 18" id="KW-0249">Electron transport</keyword>